<dbReference type="PANTHER" id="PTHR48063:SF112">
    <property type="entry name" value="RECEPTOR LIKE PROTEIN 30-LIKE"/>
    <property type="match status" value="1"/>
</dbReference>
<evidence type="ECO:0000256" key="2">
    <source>
        <dbReference type="ARBA" id="ARBA00009592"/>
    </source>
</evidence>
<feature type="region of interest" description="Disordered" evidence="10">
    <location>
        <begin position="230"/>
        <end position="256"/>
    </location>
</feature>
<comment type="subcellular location">
    <subcellularLocation>
        <location evidence="1">Membrane</location>
        <topology evidence="1">Single-pass type I membrane protein</topology>
    </subcellularLocation>
</comment>
<keyword evidence="7" id="KW-1133">Transmembrane helix</keyword>
<keyword evidence="4" id="KW-0812">Transmembrane</keyword>
<accession>A0AA88S7C6</accession>
<organism evidence="11 12">
    <name type="scientific">Escallonia rubra</name>
    <dbReference type="NCBI Taxonomy" id="112253"/>
    <lineage>
        <taxon>Eukaryota</taxon>
        <taxon>Viridiplantae</taxon>
        <taxon>Streptophyta</taxon>
        <taxon>Embryophyta</taxon>
        <taxon>Tracheophyta</taxon>
        <taxon>Spermatophyta</taxon>
        <taxon>Magnoliopsida</taxon>
        <taxon>eudicotyledons</taxon>
        <taxon>Gunneridae</taxon>
        <taxon>Pentapetalae</taxon>
        <taxon>asterids</taxon>
        <taxon>campanulids</taxon>
        <taxon>Escalloniales</taxon>
        <taxon>Escalloniaceae</taxon>
        <taxon>Escallonia</taxon>
    </lineage>
</organism>
<dbReference type="InterPro" id="IPR046956">
    <property type="entry name" value="RLP23-like"/>
</dbReference>
<protein>
    <submittedName>
        <fullName evidence="11">Uncharacterized protein</fullName>
    </submittedName>
</protein>
<dbReference type="Pfam" id="PF13855">
    <property type="entry name" value="LRR_8"/>
    <property type="match status" value="1"/>
</dbReference>
<dbReference type="AlphaFoldDB" id="A0AA88S7C6"/>
<gene>
    <name evidence="11" type="ORF">RJ640_023034</name>
</gene>
<keyword evidence="6" id="KW-0677">Repeat</keyword>
<dbReference type="InterPro" id="IPR032675">
    <property type="entry name" value="LRR_dom_sf"/>
</dbReference>
<comment type="caution">
    <text evidence="11">The sequence shown here is derived from an EMBL/GenBank/DDBJ whole genome shotgun (WGS) entry which is preliminary data.</text>
</comment>
<comment type="similarity">
    <text evidence="2">Belongs to the RLP family.</text>
</comment>
<dbReference type="FunFam" id="3.80.10.10:FF:000111">
    <property type="entry name" value="LRR receptor-like serine/threonine-protein kinase ERECTA"/>
    <property type="match status" value="1"/>
</dbReference>
<dbReference type="FunFam" id="3.80.10.10:FF:000041">
    <property type="entry name" value="LRR receptor-like serine/threonine-protein kinase ERECTA"/>
    <property type="match status" value="1"/>
</dbReference>
<sequence length="264" mass="28460">MALQKCQQLEVLSLGDNGLSGKIPNWVGANVTFLRLLNLRNDNFNGSIPSQLCQLSGVQILDLAGNDLTGNIPACLGNISGMTRYVSAYVSEWTEDNMVQVIKGVELAYTKTLRLVVNMDLSSNKLVGEIPEELADLRLLLGLNLSHNHLTGSIPDKVGDLKSLISLDFSSNHLSGTIPQSMSALTSLSHLNLSHNFFSGKIPTGPQLQTLDDPSIYTGNTGLCGAPLLKKCPGDEPSPAPTPTSHEERDEDDDSDKVLFYLVS</sequence>
<proteinExistence type="inferred from homology"/>
<evidence type="ECO:0000256" key="10">
    <source>
        <dbReference type="SAM" id="MobiDB-lite"/>
    </source>
</evidence>
<name>A0AA88S7C6_9ASTE</name>
<evidence type="ECO:0000256" key="1">
    <source>
        <dbReference type="ARBA" id="ARBA00004479"/>
    </source>
</evidence>
<evidence type="ECO:0000256" key="6">
    <source>
        <dbReference type="ARBA" id="ARBA00022737"/>
    </source>
</evidence>
<reference evidence="11" key="1">
    <citation type="submission" date="2022-12" db="EMBL/GenBank/DDBJ databases">
        <title>Draft genome assemblies for two species of Escallonia (Escalloniales).</title>
        <authorList>
            <person name="Chanderbali A."/>
            <person name="Dervinis C."/>
            <person name="Anghel I."/>
            <person name="Soltis D."/>
            <person name="Soltis P."/>
            <person name="Zapata F."/>
        </authorList>
    </citation>
    <scope>NUCLEOTIDE SEQUENCE</scope>
    <source>
        <strain evidence="11">UCBG92.1500</strain>
        <tissue evidence="11">Leaf</tissue>
    </source>
</reference>
<evidence type="ECO:0000256" key="4">
    <source>
        <dbReference type="ARBA" id="ARBA00022692"/>
    </source>
</evidence>
<dbReference type="Pfam" id="PF00560">
    <property type="entry name" value="LRR_1"/>
    <property type="match status" value="3"/>
</dbReference>
<evidence type="ECO:0000256" key="3">
    <source>
        <dbReference type="ARBA" id="ARBA00022614"/>
    </source>
</evidence>
<evidence type="ECO:0000313" key="12">
    <source>
        <dbReference type="Proteomes" id="UP001187471"/>
    </source>
</evidence>
<keyword evidence="3" id="KW-0433">Leucine-rich repeat</keyword>
<dbReference type="PANTHER" id="PTHR48063">
    <property type="entry name" value="LRR RECEPTOR-LIKE KINASE"/>
    <property type="match status" value="1"/>
</dbReference>
<keyword evidence="5" id="KW-0732">Signal</keyword>
<evidence type="ECO:0000256" key="8">
    <source>
        <dbReference type="ARBA" id="ARBA00023136"/>
    </source>
</evidence>
<evidence type="ECO:0000256" key="7">
    <source>
        <dbReference type="ARBA" id="ARBA00022989"/>
    </source>
</evidence>
<dbReference type="Proteomes" id="UP001187471">
    <property type="component" value="Unassembled WGS sequence"/>
</dbReference>
<keyword evidence="12" id="KW-1185">Reference proteome</keyword>
<dbReference type="GO" id="GO:0016020">
    <property type="term" value="C:membrane"/>
    <property type="evidence" value="ECO:0007669"/>
    <property type="project" value="UniProtKB-SubCell"/>
</dbReference>
<dbReference type="InterPro" id="IPR001611">
    <property type="entry name" value="Leu-rich_rpt"/>
</dbReference>
<evidence type="ECO:0000256" key="5">
    <source>
        <dbReference type="ARBA" id="ARBA00022729"/>
    </source>
</evidence>
<evidence type="ECO:0000313" key="11">
    <source>
        <dbReference type="EMBL" id="KAK2983500.1"/>
    </source>
</evidence>
<dbReference type="Gene3D" id="3.80.10.10">
    <property type="entry name" value="Ribonuclease Inhibitor"/>
    <property type="match status" value="1"/>
</dbReference>
<keyword evidence="9" id="KW-0325">Glycoprotein</keyword>
<keyword evidence="8" id="KW-0472">Membrane</keyword>
<dbReference type="SUPFAM" id="SSF52058">
    <property type="entry name" value="L domain-like"/>
    <property type="match status" value="1"/>
</dbReference>
<dbReference type="EMBL" id="JAVXUO010001311">
    <property type="protein sequence ID" value="KAK2983500.1"/>
    <property type="molecule type" value="Genomic_DNA"/>
</dbReference>
<evidence type="ECO:0000256" key="9">
    <source>
        <dbReference type="ARBA" id="ARBA00023180"/>
    </source>
</evidence>